<protein>
    <recommendedName>
        <fullName evidence="4">Secreted protein</fullName>
    </recommendedName>
</protein>
<sequence length="80" mass="8335">MCSAENPALAAAPFLLAVHAIVDFDGGDAPPTSSATGVTSISEATLTAMRTALQSQCICTNKSFDVFADCMRQSHSREQA</sequence>
<dbReference type="Proteomes" id="UP001562357">
    <property type="component" value="Unassembled WGS sequence"/>
</dbReference>
<evidence type="ECO:0000256" key="1">
    <source>
        <dbReference type="SAM" id="SignalP"/>
    </source>
</evidence>
<evidence type="ECO:0000313" key="3">
    <source>
        <dbReference type="Proteomes" id="UP001562357"/>
    </source>
</evidence>
<evidence type="ECO:0000313" key="2">
    <source>
        <dbReference type="EMBL" id="GAB0133449.1"/>
    </source>
</evidence>
<organism evidence="2 3">
    <name type="scientific">Epichloe bromicola</name>
    <dbReference type="NCBI Taxonomy" id="79588"/>
    <lineage>
        <taxon>Eukaryota</taxon>
        <taxon>Fungi</taxon>
        <taxon>Dikarya</taxon>
        <taxon>Ascomycota</taxon>
        <taxon>Pezizomycotina</taxon>
        <taxon>Sordariomycetes</taxon>
        <taxon>Hypocreomycetidae</taxon>
        <taxon>Hypocreales</taxon>
        <taxon>Clavicipitaceae</taxon>
        <taxon>Epichloe</taxon>
    </lineage>
</organism>
<proteinExistence type="predicted"/>
<name>A0ABQ0CJ22_9HYPO</name>
<dbReference type="EMBL" id="BAAFGZ010000044">
    <property type="protein sequence ID" value="GAB0133449.1"/>
    <property type="molecule type" value="Genomic_DNA"/>
</dbReference>
<gene>
    <name evidence="2" type="primary">g1856</name>
    <name evidence="2" type="ORF">EsDP_00001856</name>
</gene>
<reference evidence="3" key="1">
    <citation type="submission" date="2024-06" db="EMBL/GenBank/DDBJ databases">
        <title>Draft Genome Sequences of Epichloe bromicola Strains Isolated from Elymus ciliaris.</title>
        <authorList>
            <consortium name="Epichloe bromicola genome sequencing consortium"/>
            <person name="Miura A."/>
            <person name="Imano S."/>
            <person name="Ashida A."/>
            <person name="Sato I."/>
            <person name="Chiba S."/>
            <person name="Tanaka A."/>
            <person name="Camagna M."/>
            <person name="Takemoto D."/>
        </authorList>
    </citation>
    <scope>NUCLEOTIDE SEQUENCE [LARGE SCALE GENOMIC DNA]</scope>
    <source>
        <strain evidence="3">DP</strain>
    </source>
</reference>
<evidence type="ECO:0008006" key="4">
    <source>
        <dbReference type="Google" id="ProtNLM"/>
    </source>
</evidence>
<feature type="signal peptide" evidence="1">
    <location>
        <begin position="1"/>
        <end position="20"/>
    </location>
</feature>
<comment type="caution">
    <text evidence="2">The sequence shown here is derived from an EMBL/GenBank/DDBJ whole genome shotgun (WGS) entry which is preliminary data.</text>
</comment>
<keyword evidence="3" id="KW-1185">Reference proteome</keyword>
<accession>A0ABQ0CJ22</accession>
<feature type="chain" id="PRO_5045275659" description="Secreted protein" evidence="1">
    <location>
        <begin position="21"/>
        <end position="80"/>
    </location>
</feature>
<keyword evidence="1" id="KW-0732">Signal</keyword>